<comment type="caution">
    <text evidence="7">The sequence shown here is derived from an EMBL/GenBank/DDBJ whole genome shotgun (WGS) entry which is preliminary data.</text>
</comment>
<dbReference type="EMBL" id="PDJE01000001">
    <property type="protein sequence ID" value="PFG30794.1"/>
    <property type="molecule type" value="Genomic_DNA"/>
</dbReference>
<dbReference type="AlphaFoldDB" id="A0A2A9DW36"/>
<keyword evidence="8" id="KW-1185">Reference proteome</keyword>
<dbReference type="InterPro" id="IPR011057">
    <property type="entry name" value="Mss4-like_sf"/>
</dbReference>
<evidence type="ECO:0000256" key="1">
    <source>
        <dbReference type="ARBA" id="ARBA00022723"/>
    </source>
</evidence>
<dbReference type="PANTHER" id="PTHR10173:SF52">
    <property type="entry name" value="METHIONINE-R-SULFOXIDE REDUCTASE B1"/>
    <property type="match status" value="1"/>
</dbReference>
<dbReference type="GO" id="GO:0005737">
    <property type="term" value="C:cytoplasm"/>
    <property type="evidence" value="ECO:0007669"/>
    <property type="project" value="TreeGrafter"/>
</dbReference>
<dbReference type="GO" id="GO:0008270">
    <property type="term" value="F:zinc ion binding"/>
    <property type="evidence" value="ECO:0007669"/>
    <property type="project" value="UniProtKB-UniRule"/>
</dbReference>
<evidence type="ECO:0000256" key="3">
    <source>
        <dbReference type="ARBA" id="ARBA00023002"/>
    </source>
</evidence>
<dbReference type="Proteomes" id="UP000221369">
    <property type="component" value="Unassembled WGS sequence"/>
</dbReference>
<name>A0A2A9DW36_9MICO</name>
<evidence type="ECO:0000256" key="4">
    <source>
        <dbReference type="ARBA" id="ARBA00048488"/>
    </source>
</evidence>
<keyword evidence="1 5" id="KW-0479">Metal-binding</keyword>
<feature type="binding site" evidence="5">
    <location>
        <position position="51"/>
    </location>
    <ligand>
        <name>Zn(2+)</name>
        <dbReference type="ChEBI" id="CHEBI:29105"/>
    </ligand>
</feature>
<comment type="cofactor">
    <cofactor evidence="5">
        <name>Zn(2+)</name>
        <dbReference type="ChEBI" id="CHEBI:29105"/>
    </cofactor>
    <text evidence="5">Binds 1 zinc ion per subunit. The zinc ion is important for the structural integrity of the protein.</text>
</comment>
<dbReference type="Pfam" id="PF01641">
    <property type="entry name" value="SelR"/>
    <property type="match status" value="1"/>
</dbReference>
<dbReference type="InterPro" id="IPR028427">
    <property type="entry name" value="Met_Sox_Rdtase_MsrB"/>
</dbReference>
<feature type="domain" description="MsrB" evidence="6">
    <location>
        <begin position="9"/>
        <end position="132"/>
    </location>
</feature>
<keyword evidence="2 5" id="KW-0862">Zinc</keyword>
<dbReference type="Gene3D" id="2.170.150.20">
    <property type="entry name" value="Peptide methionine sulfoxide reductase"/>
    <property type="match status" value="1"/>
</dbReference>
<evidence type="ECO:0000256" key="5">
    <source>
        <dbReference type="HAMAP-Rule" id="MF_01400"/>
    </source>
</evidence>
<feature type="binding site" evidence="5">
    <location>
        <position position="48"/>
    </location>
    <ligand>
        <name>Zn(2+)</name>
        <dbReference type="ChEBI" id="CHEBI:29105"/>
    </ligand>
</feature>
<gene>
    <name evidence="5" type="primary">msrB</name>
    <name evidence="7" type="ORF">ATJ78_1734</name>
</gene>
<proteinExistence type="inferred from homology"/>
<dbReference type="PROSITE" id="PS51790">
    <property type="entry name" value="MSRB"/>
    <property type="match status" value="1"/>
</dbReference>
<dbReference type="GO" id="GO:0030091">
    <property type="term" value="P:protein repair"/>
    <property type="evidence" value="ECO:0007669"/>
    <property type="project" value="InterPro"/>
</dbReference>
<dbReference type="GO" id="GO:0033743">
    <property type="term" value="F:peptide-methionine (R)-S-oxide reductase activity"/>
    <property type="evidence" value="ECO:0007669"/>
    <property type="project" value="UniProtKB-UniRule"/>
</dbReference>
<accession>A0A2A9DW36</accession>
<protein>
    <recommendedName>
        <fullName evidence="5">Peptide methionine sulfoxide reductase MsrB</fullName>
        <ecNumber evidence="5">1.8.4.12</ecNumber>
    </recommendedName>
    <alternativeName>
        <fullName evidence="5">Peptide-methionine (R)-S-oxide reductase</fullName>
    </alternativeName>
</protein>
<dbReference type="EC" id="1.8.4.12" evidence="5"/>
<sequence>MTEKQTKTDEQWRAELSPEQYAVLREAATERPWTGELLDESRSGVYNCAACGAELFKSGTKFDSACGWPSFYESVRPEAITLLEDRSLGMVRTEVRCAACDSHLGHVFDDGFGTPTGDRYCMNSISLSFTPES</sequence>
<organism evidence="7 8">
    <name type="scientific">Paramicrobacterium agarici</name>
    <dbReference type="NCBI Taxonomy" id="630514"/>
    <lineage>
        <taxon>Bacteria</taxon>
        <taxon>Bacillati</taxon>
        <taxon>Actinomycetota</taxon>
        <taxon>Actinomycetes</taxon>
        <taxon>Micrococcales</taxon>
        <taxon>Microbacteriaceae</taxon>
        <taxon>Paramicrobacterium</taxon>
    </lineage>
</organism>
<comment type="catalytic activity">
    <reaction evidence="4 5">
        <text>L-methionyl-[protein] + [thioredoxin]-disulfide + H2O = L-methionyl-(R)-S-oxide-[protein] + [thioredoxin]-dithiol</text>
        <dbReference type="Rhea" id="RHEA:24164"/>
        <dbReference type="Rhea" id="RHEA-COMP:10698"/>
        <dbReference type="Rhea" id="RHEA-COMP:10700"/>
        <dbReference type="Rhea" id="RHEA-COMP:12313"/>
        <dbReference type="Rhea" id="RHEA-COMP:12314"/>
        <dbReference type="ChEBI" id="CHEBI:15377"/>
        <dbReference type="ChEBI" id="CHEBI:16044"/>
        <dbReference type="ChEBI" id="CHEBI:29950"/>
        <dbReference type="ChEBI" id="CHEBI:45764"/>
        <dbReference type="ChEBI" id="CHEBI:50058"/>
        <dbReference type="EC" id="1.8.4.12"/>
    </reaction>
</comment>
<evidence type="ECO:0000256" key="2">
    <source>
        <dbReference type="ARBA" id="ARBA00022833"/>
    </source>
</evidence>
<evidence type="ECO:0000313" key="7">
    <source>
        <dbReference type="EMBL" id="PFG30794.1"/>
    </source>
</evidence>
<keyword evidence="3 5" id="KW-0560">Oxidoreductase</keyword>
<dbReference type="GO" id="GO:0006979">
    <property type="term" value="P:response to oxidative stress"/>
    <property type="evidence" value="ECO:0007669"/>
    <property type="project" value="InterPro"/>
</dbReference>
<dbReference type="RefSeq" id="WP_098407212.1">
    <property type="nucleotide sequence ID" value="NZ_PDJE01000001.1"/>
</dbReference>
<feature type="binding site" evidence="5">
    <location>
        <position position="97"/>
    </location>
    <ligand>
        <name>Zn(2+)</name>
        <dbReference type="ChEBI" id="CHEBI:29105"/>
    </ligand>
</feature>
<dbReference type="SUPFAM" id="SSF51316">
    <property type="entry name" value="Mss4-like"/>
    <property type="match status" value="1"/>
</dbReference>
<evidence type="ECO:0000313" key="8">
    <source>
        <dbReference type="Proteomes" id="UP000221369"/>
    </source>
</evidence>
<dbReference type="HAMAP" id="MF_01400">
    <property type="entry name" value="MsrB"/>
    <property type="match status" value="1"/>
</dbReference>
<dbReference type="InterPro" id="IPR002579">
    <property type="entry name" value="Met_Sox_Rdtase_MsrB_dom"/>
</dbReference>
<dbReference type="NCBIfam" id="TIGR00357">
    <property type="entry name" value="peptide-methionine (R)-S-oxide reductase MsrB"/>
    <property type="match status" value="1"/>
</dbReference>
<comment type="similarity">
    <text evidence="5">Belongs to the MsrB Met sulfoxide reductase family.</text>
</comment>
<evidence type="ECO:0000259" key="6">
    <source>
        <dbReference type="PROSITE" id="PS51790"/>
    </source>
</evidence>
<feature type="binding site" evidence="5">
    <location>
        <position position="100"/>
    </location>
    <ligand>
        <name>Zn(2+)</name>
        <dbReference type="ChEBI" id="CHEBI:29105"/>
    </ligand>
</feature>
<dbReference type="FunFam" id="2.170.150.20:FF:000009">
    <property type="entry name" value="Peptide-methionine (R)-S-oxide reductase"/>
    <property type="match status" value="1"/>
</dbReference>
<reference evidence="7 8" key="1">
    <citation type="submission" date="2017-10" db="EMBL/GenBank/DDBJ databases">
        <title>Sequencing the genomes of 1000 actinobacteria strains.</title>
        <authorList>
            <person name="Klenk H.-P."/>
        </authorList>
    </citation>
    <scope>NUCLEOTIDE SEQUENCE [LARGE SCALE GENOMIC DNA]</scope>
    <source>
        <strain evidence="7 8">DSM 21798</strain>
    </source>
</reference>
<dbReference type="PANTHER" id="PTHR10173">
    <property type="entry name" value="METHIONINE SULFOXIDE REDUCTASE"/>
    <property type="match status" value="1"/>
</dbReference>
<feature type="active site" description="Nucleophile" evidence="5">
    <location>
        <position position="121"/>
    </location>
</feature>